<dbReference type="EnsemblBacteria" id="CAD74570">
    <property type="protein sequence ID" value="CAD74570"/>
    <property type="gene ID" value="RB6021"/>
</dbReference>
<dbReference type="STRING" id="243090.RB6021"/>
<dbReference type="AlphaFoldDB" id="Q7UQX4"/>
<dbReference type="HOGENOM" id="CLU_1389264_0_0_0"/>
<accession>Q7UQX4</accession>
<organism evidence="1 2">
    <name type="scientific">Rhodopirellula baltica (strain DSM 10527 / NCIMB 13988 / SH1)</name>
    <dbReference type="NCBI Taxonomy" id="243090"/>
    <lineage>
        <taxon>Bacteria</taxon>
        <taxon>Pseudomonadati</taxon>
        <taxon>Planctomycetota</taxon>
        <taxon>Planctomycetia</taxon>
        <taxon>Pirellulales</taxon>
        <taxon>Pirellulaceae</taxon>
        <taxon>Rhodopirellula</taxon>
    </lineage>
</organism>
<dbReference type="Proteomes" id="UP000001025">
    <property type="component" value="Chromosome"/>
</dbReference>
<evidence type="ECO:0000313" key="1">
    <source>
        <dbReference type="EMBL" id="CAD74570.1"/>
    </source>
</evidence>
<dbReference type="KEGG" id="rba:RB6021"/>
<dbReference type="InParanoid" id="Q7UQX4"/>
<evidence type="ECO:0000313" key="2">
    <source>
        <dbReference type="Proteomes" id="UP000001025"/>
    </source>
</evidence>
<gene>
    <name evidence="1" type="ordered locus">RB6021</name>
</gene>
<sequence length="196" mass="22080">MLECNVSRCGVFQRGVWKQLRCDSVMQGENMNDSFETAWEMGWREKIEDRLCDLGFDNVSSFLAAYPSLPMYQVARKLGPHVAAAQLTQLSFRDVKSREEFELAARDLLSRVLRSNLRKGWESGVHSMRMMAGARSEWLSAMEFRTGLQNMRPTALAIWSELESVSPPTGWLPRGSSDDILKQAVTSGAAKSNVNL</sequence>
<proteinExistence type="predicted"/>
<name>Q7UQX4_RHOBA</name>
<dbReference type="EMBL" id="BX294143">
    <property type="protein sequence ID" value="CAD74570.1"/>
    <property type="molecule type" value="Genomic_DNA"/>
</dbReference>
<reference evidence="1 2" key="1">
    <citation type="journal article" date="2003" name="Proc. Natl. Acad. Sci. U.S.A.">
        <title>Complete genome sequence of the marine planctomycete Pirellula sp. strain 1.</title>
        <authorList>
            <person name="Gloeckner F.O."/>
            <person name="Kube M."/>
            <person name="Bauer M."/>
            <person name="Teeling H."/>
            <person name="Lombardot T."/>
            <person name="Ludwig W."/>
            <person name="Gade D."/>
            <person name="Beck A."/>
            <person name="Borzym K."/>
            <person name="Heitmann K."/>
            <person name="Rabus R."/>
            <person name="Schlesner H."/>
            <person name="Amann R."/>
            <person name="Reinhardt R."/>
        </authorList>
    </citation>
    <scope>NUCLEOTIDE SEQUENCE [LARGE SCALE GENOMIC DNA]</scope>
    <source>
        <strain evidence="2">DSM 10527 / NCIMB 13988 / SH1</strain>
    </source>
</reference>
<protein>
    <submittedName>
        <fullName evidence="1">Uncharacterized protein</fullName>
    </submittedName>
</protein>
<keyword evidence="2" id="KW-1185">Reference proteome</keyword>
<dbReference type="PATRIC" id="fig|243090.15.peg.2908"/>